<gene>
    <name evidence="1" type="ORF">ISP14_05060</name>
</gene>
<reference evidence="1 2" key="1">
    <citation type="submission" date="2020-10" db="EMBL/GenBank/DDBJ databases">
        <title>Phylogeny of dyella-like bacteria.</title>
        <authorList>
            <person name="Fu J."/>
        </authorList>
    </citation>
    <scope>NUCLEOTIDE SEQUENCE [LARGE SCALE GENOMIC DNA]</scope>
    <source>
        <strain evidence="1 2">DKC-1</strain>
    </source>
</reference>
<evidence type="ECO:0000313" key="1">
    <source>
        <dbReference type="EMBL" id="MFK2930157.1"/>
    </source>
</evidence>
<name>A0ABW8KDF1_9GAMM</name>
<evidence type="ECO:0000313" key="2">
    <source>
        <dbReference type="Proteomes" id="UP001620397"/>
    </source>
</evidence>
<comment type="caution">
    <text evidence="1">The sequence shown here is derived from an EMBL/GenBank/DDBJ whole genome shotgun (WGS) entry which is preliminary data.</text>
</comment>
<accession>A0ABW8KDF1</accession>
<sequence>MKYENLMLSGLFVVCLLVCTLVLGAMLKAVPSSLQLAASGNVGSALLASPAQCALPADGVICPRLPG</sequence>
<keyword evidence="2" id="KW-1185">Reference proteome</keyword>
<organism evidence="1 2">
    <name type="scientific">Dyella agri</name>
    <dbReference type="NCBI Taxonomy" id="1926869"/>
    <lineage>
        <taxon>Bacteria</taxon>
        <taxon>Pseudomonadati</taxon>
        <taxon>Pseudomonadota</taxon>
        <taxon>Gammaproteobacteria</taxon>
        <taxon>Lysobacterales</taxon>
        <taxon>Rhodanobacteraceae</taxon>
        <taxon>Dyella</taxon>
    </lineage>
</organism>
<dbReference type="Proteomes" id="UP001620397">
    <property type="component" value="Unassembled WGS sequence"/>
</dbReference>
<protein>
    <submittedName>
        <fullName evidence="1">Uncharacterized protein</fullName>
    </submittedName>
</protein>
<dbReference type="RefSeq" id="WP_404536806.1">
    <property type="nucleotide sequence ID" value="NZ_JADIKL010000002.1"/>
</dbReference>
<proteinExistence type="predicted"/>
<dbReference type="EMBL" id="JADIKL010000002">
    <property type="protein sequence ID" value="MFK2930157.1"/>
    <property type="molecule type" value="Genomic_DNA"/>
</dbReference>